<keyword evidence="3" id="KW-1185">Reference proteome</keyword>
<feature type="region of interest" description="Disordered" evidence="1">
    <location>
        <begin position="73"/>
        <end position="92"/>
    </location>
</feature>
<sequence length="92" mass="10993">MSSAYTLIQRDYYNYFRVHKPDTFQTGITCIFLKSEVKESFFFFLHEETNLSEPHKCDRDLVQKIQHLDVRREKAKEGSARRNIPPAELRLL</sequence>
<gene>
    <name evidence="2" type="ORF">PITC_095810</name>
</gene>
<organism evidence="2 3">
    <name type="scientific">Penicillium italicum</name>
    <name type="common">Blue mold</name>
    <dbReference type="NCBI Taxonomy" id="40296"/>
    <lineage>
        <taxon>Eukaryota</taxon>
        <taxon>Fungi</taxon>
        <taxon>Dikarya</taxon>
        <taxon>Ascomycota</taxon>
        <taxon>Pezizomycotina</taxon>
        <taxon>Eurotiomycetes</taxon>
        <taxon>Eurotiomycetidae</taxon>
        <taxon>Eurotiales</taxon>
        <taxon>Aspergillaceae</taxon>
        <taxon>Penicillium</taxon>
    </lineage>
</organism>
<evidence type="ECO:0000313" key="2">
    <source>
        <dbReference type="EMBL" id="KGO69168.1"/>
    </source>
</evidence>
<proteinExistence type="predicted"/>
<dbReference type="Proteomes" id="UP000030104">
    <property type="component" value="Unassembled WGS sequence"/>
</dbReference>
<dbReference type="AlphaFoldDB" id="A0A0A2KQH8"/>
<dbReference type="EMBL" id="JQGA01001158">
    <property type="protein sequence ID" value="KGO69168.1"/>
    <property type="molecule type" value="Genomic_DNA"/>
</dbReference>
<name>A0A0A2KQH8_PENIT</name>
<dbReference type="HOGENOM" id="CLU_2413992_0_0_1"/>
<protein>
    <submittedName>
        <fullName evidence="2">Uncharacterized protein</fullName>
    </submittedName>
</protein>
<accession>A0A0A2KQH8</accession>
<evidence type="ECO:0000256" key="1">
    <source>
        <dbReference type="SAM" id="MobiDB-lite"/>
    </source>
</evidence>
<evidence type="ECO:0000313" key="3">
    <source>
        <dbReference type="Proteomes" id="UP000030104"/>
    </source>
</evidence>
<comment type="caution">
    <text evidence="2">The sequence shown here is derived from an EMBL/GenBank/DDBJ whole genome shotgun (WGS) entry which is preliminary data.</text>
</comment>
<reference evidence="2 3" key="1">
    <citation type="journal article" date="2015" name="Mol. Plant Microbe Interact.">
        <title>Genome, transcriptome, and functional analyses of Penicillium expansum provide new insights into secondary metabolism and pathogenicity.</title>
        <authorList>
            <person name="Ballester A.R."/>
            <person name="Marcet-Houben M."/>
            <person name="Levin E."/>
            <person name="Sela N."/>
            <person name="Selma-Lazaro C."/>
            <person name="Carmona L."/>
            <person name="Wisniewski M."/>
            <person name="Droby S."/>
            <person name="Gonzalez-Candelas L."/>
            <person name="Gabaldon T."/>
        </authorList>
    </citation>
    <scope>NUCLEOTIDE SEQUENCE [LARGE SCALE GENOMIC DNA]</scope>
    <source>
        <strain evidence="2 3">PHI-1</strain>
    </source>
</reference>